<keyword evidence="3" id="KW-0677">Repeat</keyword>
<evidence type="ECO:0000256" key="4">
    <source>
        <dbReference type="ARBA" id="ARBA00022771"/>
    </source>
</evidence>
<feature type="region of interest" description="Disordered" evidence="11">
    <location>
        <begin position="1073"/>
        <end position="1099"/>
    </location>
</feature>
<feature type="region of interest" description="Disordered" evidence="11">
    <location>
        <begin position="1595"/>
        <end position="1640"/>
    </location>
</feature>
<feature type="compositionally biased region" description="Low complexity" evidence="11">
    <location>
        <begin position="2706"/>
        <end position="2720"/>
    </location>
</feature>
<dbReference type="GO" id="GO:0008270">
    <property type="term" value="F:zinc ion binding"/>
    <property type="evidence" value="ECO:0007669"/>
    <property type="project" value="UniProtKB-KW"/>
</dbReference>
<reference evidence="14" key="1">
    <citation type="submission" date="2015-11" db="EMBL/GenBank/DDBJ databases">
        <title>De novo transcriptome assembly of four potential Pierce s Disease insect vectors from Arizona vineyards.</title>
        <authorList>
            <person name="Tassone E.E."/>
        </authorList>
    </citation>
    <scope>NUCLEOTIDE SEQUENCE</scope>
</reference>
<feature type="compositionally biased region" description="Pro residues" evidence="11">
    <location>
        <begin position="2180"/>
        <end position="2194"/>
    </location>
</feature>
<feature type="domain" description="PHD-type" evidence="12">
    <location>
        <begin position="625"/>
        <end position="678"/>
    </location>
</feature>
<feature type="region of interest" description="Disordered" evidence="11">
    <location>
        <begin position="1193"/>
        <end position="1231"/>
    </location>
</feature>
<evidence type="ECO:0000256" key="1">
    <source>
        <dbReference type="ARBA" id="ARBA00004123"/>
    </source>
</evidence>
<dbReference type="PANTHER" id="PTHR45888:SF6">
    <property type="entry name" value="HL01030P-RELATED"/>
    <property type="match status" value="1"/>
</dbReference>
<feature type="region of interest" description="Disordered" evidence="11">
    <location>
        <begin position="1711"/>
        <end position="1815"/>
    </location>
</feature>
<dbReference type="FunFam" id="3.30.40.10:FF:000852">
    <property type="entry name" value="Histone-lysine N-methyltransferase 2C"/>
    <property type="match status" value="1"/>
</dbReference>
<dbReference type="GO" id="GO:0003713">
    <property type="term" value="F:transcription coactivator activity"/>
    <property type="evidence" value="ECO:0007669"/>
    <property type="project" value="TreeGrafter"/>
</dbReference>
<feature type="region of interest" description="Disordered" evidence="11">
    <location>
        <begin position="2856"/>
        <end position="2915"/>
    </location>
</feature>
<protein>
    <recommendedName>
        <fullName evidence="15">Histone-lysine N-methyltransferase</fullName>
    </recommendedName>
</protein>
<keyword evidence="6" id="KW-0805">Transcription regulation</keyword>
<feature type="compositionally biased region" description="Low complexity" evidence="11">
    <location>
        <begin position="3643"/>
        <end position="3653"/>
    </location>
</feature>
<evidence type="ECO:0000256" key="7">
    <source>
        <dbReference type="ARBA" id="ARBA00023163"/>
    </source>
</evidence>
<feature type="compositionally biased region" description="Polar residues" evidence="11">
    <location>
        <begin position="3662"/>
        <end position="3677"/>
    </location>
</feature>
<feature type="compositionally biased region" description="Low complexity" evidence="11">
    <location>
        <begin position="44"/>
        <end position="57"/>
    </location>
</feature>
<keyword evidence="7" id="KW-0804">Transcription</keyword>
<dbReference type="InterPro" id="IPR036910">
    <property type="entry name" value="HMG_box_dom_sf"/>
</dbReference>
<dbReference type="CDD" id="cd15509">
    <property type="entry name" value="PHD1_KMT2C_like"/>
    <property type="match status" value="1"/>
</dbReference>
<feature type="region of interest" description="Disordered" evidence="11">
    <location>
        <begin position="1843"/>
        <end position="1885"/>
    </location>
</feature>
<feature type="coiled-coil region" evidence="10">
    <location>
        <begin position="1333"/>
        <end position="1368"/>
    </location>
</feature>
<dbReference type="Gene3D" id="1.10.30.10">
    <property type="entry name" value="High mobility group box domain"/>
    <property type="match status" value="1"/>
</dbReference>
<keyword evidence="2" id="KW-0479">Metal-binding</keyword>
<name>A0A1B6GJ31_9HEMI</name>
<evidence type="ECO:0000256" key="2">
    <source>
        <dbReference type="ARBA" id="ARBA00022723"/>
    </source>
</evidence>
<feature type="region of interest" description="Disordered" evidence="11">
    <location>
        <begin position="1036"/>
        <end position="1057"/>
    </location>
</feature>
<feature type="domain" description="PHD-type" evidence="13">
    <location>
        <begin position="168"/>
        <end position="275"/>
    </location>
</feature>
<dbReference type="CDD" id="cd15513">
    <property type="entry name" value="PHD5_KMT2C_like"/>
    <property type="match status" value="1"/>
</dbReference>
<proteinExistence type="predicted"/>
<evidence type="ECO:0000256" key="8">
    <source>
        <dbReference type="ARBA" id="ARBA00023242"/>
    </source>
</evidence>
<feature type="compositionally biased region" description="Low complexity" evidence="11">
    <location>
        <begin position="2471"/>
        <end position="2492"/>
    </location>
</feature>
<dbReference type="GO" id="GO:0042800">
    <property type="term" value="F:histone H3K4 methyltransferase activity"/>
    <property type="evidence" value="ECO:0007669"/>
    <property type="project" value="TreeGrafter"/>
</dbReference>
<dbReference type="InterPro" id="IPR013083">
    <property type="entry name" value="Znf_RING/FYVE/PHD"/>
</dbReference>
<dbReference type="Pfam" id="PF00628">
    <property type="entry name" value="PHD"/>
    <property type="match status" value="1"/>
</dbReference>
<feature type="domain" description="PHD-type" evidence="12">
    <location>
        <begin position="675"/>
        <end position="725"/>
    </location>
</feature>
<feature type="region of interest" description="Disordered" evidence="11">
    <location>
        <begin position="2318"/>
        <end position="2340"/>
    </location>
</feature>
<feature type="compositionally biased region" description="Polar residues" evidence="11">
    <location>
        <begin position="2493"/>
        <end position="2504"/>
    </location>
</feature>
<feature type="region of interest" description="Disordered" evidence="11">
    <location>
        <begin position="2229"/>
        <end position="2252"/>
    </location>
</feature>
<dbReference type="PROSITE" id="PS51805">
    <property type="entry name" value="EPHD"/>
    <property type="match status" value="1"/>
</dbReference>
<evidence type="ECO:0008006" key="15">
    <source>
        <dbReference type="Google" id="ProtNLM"/>
    </source>
</evidence>
<feature type="domain" description="PHD-type" evidence="12">
    <location>
        <begin position="333"/>
        <end position="382"/>
    </location>
</feature>
<feature type="compositionally biased region" description="Polar residues" evidence="11">
    <location>
        <begin position="2160"/>
        <end position="2174"/>
    </location>
</feature>
<feature type="non-terminal residue" evidence="14">
    <location>
        <position position="1"/>
    </location>
</feature>
<evidence type="ECO:0000256" key="9">
    <source>
        <dbReference type="PROSITE-ProRule" id="PRU00146"/>
    </source>
</evidence>
<feature type="domain" description="PHD-type" evidence="12">
    <location>
        <begin position="415"/>
        <end position="476"/>
    </location>
</feature>
<evidence type="ECO:0000256" key="5">
    <source>
        <dbReference type="ARBA" id="ARBA00022833"/>
    </source>
</evidence>
<feature type="compositionally biased region" description="Low complexity" evidence="11">
    <location>
        <begin position="820"/>
        <end position="832"/>
    </location>
</feature>
<feature type="compositionally biased region" description="Polar residues" evidence="11">
    <location>
        <begin position="3534"/>
        <end position="3544"/>
    </location>
</feature>
<dbReference type="InterPro" id="IPR001965">
    <property type="entry name" value="Znf_PHD"/>
</dbReference>
<feature type="compositionally biased region" description="Low complexity" evidence="11">
    <location>
        <begin position="2122"/>
        <end position="2159"/>
    </location>
</feature>
<feature type="region of interest" description="Disordered" evidence="11">
    <location>
        <begin position="16"/>
        <end position="75"/>
    </location>
</feature>
<dbReference type="FunFam" id="3.30.40.10:FF:000548">
    <property type="entry name" value="Putative Histone-lysine N-methyltransferase MLL3"/>
    <property type="match status" value="1"/>
</dbReference>
<evidence type="ECO:0000313" key="14">
    <source>
        <dbReference type="EMBL" id="JAS62452.1"/>
    </source>
</evidence>
<evidence type="ECO:0000256" key="11">
    <source>
        <dbReference type="SAM" id="MobiDB-lite"/>
    </source>
</evidence>
<keyword evidence="4 9" id="KW-0863">Zinc-finger</keyword>
<feature type="compositionally biased region" description="Polar residues" evidence="11">
    <location>
        <begin position="1036"/>
        <end position="1045"/>
    </location>
</feature>
<gene>
    <name evidence="14" type="ORF">g.29273</name>
</gene>
<dbReference type="Gene3D" id="3.30.40.10">
    <property type="entry name" value="Zinc/RING finger domain, C3HC4 (zinc finger)"/>
    <property type="match status" value="5"/>
</dbReference>
<dbReference type="InterPro" id="IPR034732">
    <property type="entry name" value="EPHD"/>
</dbReference>
<feature type="compositionally biased region" description="Polar residues" evidence="11">
    <location>
        <begin position="2532"/>
        <end position="2551"/>
    </location>
</feature>
<dbReference type="InterPro" id="IPR019787">
    <property type="entry name" value="Znf_PHD-finger"/>
</dbReference>
<keyword evidence="8" id="KW-0539">Nucleus</keyword>
<dbReference type="FunFam" id="3.30.40.10:FF:000407">
    <property type="entry name" value="Histone-lysine N-methyltransferase MLL3"/>
    <property type="match status" value="1"/>
</dbReference>
<dbReference type="InterPro" id="IPR011011">
    <property type="entry name" value="Znf_FYVE_PHD"/>
</dbReference>
<feature type="region of interest" description="Disordered" evidence="11">
    <location>
        <begin position="2697"/>
        <end position="2735"/>
    </location>
</feature>
<feature type="region of interest" description="Disordered" evidence="11">
    <location>
        <begin position="2113"/>
        <end position="2212"/>
    </location>
</feature>
<feature type="compositionally biased region" description="Basic and acidic residues" evidence="11">
    <location>
        <begin position="1720"/>
        <end position="1738"/>
    </location>
</feature>
<dbReference type="CDD" id="cd15512">
    <property type="entry name" value="PHD4_KMT2C_like"/>
    <property type="match status" value="1"/>
</dbReference>
<evidence type="ECO:0000259" key="13">
    <source>
        <dbReference type="PROSITE" id="PS51805"/>
    </source>
</evidence>
<organism evidence="14">
    <name type="scientific">Cuerna arida</name>
    <dbReference type="NCBI Taxonomy" id="1464854"/>
    <lineage>
        <taxon>Eukaryota</taxon>
        <taxon>Metazoa</taxon>
        <taxon>Ecdysozoa</taxon>
        <taxon>Arthropoda</taxon>
        <taxon>Hexapoda</taxon>
        <taxon>Insecta</taxon>
        <taxon>Pterygota</taxon>
        <taxon>Neoptera</taxon>
        <taxon>Paraneoptera</taxon>
        <taxon>Hemiptera</taxon>
        <taxon>Auchenorrhyncha</taxon>
        <taxon>Membracoidea</taxon>
        <taxon>Cicadellidae</taxon>
        <taxon>Cicadellinae</taxon>
        <taxon>Proconiini</taxon>
        <taxon>Cuerna</taxon>
    </lineage>
</organism>
<keyword evidence="10" id="KW-0175">Coiled coil</keyword>
<feature type="compositionally biased region" description="Low complexity" evidence="11">
    <location>
        <begin position="3711"/>
        <end position="3720"/>
    </location>
</feature>
<feature type="compositionally biased region" description="Low complexity" evidence="11">
    <location>
        <begin position="1774"/>
        <end position="1788"/>
    </location>
</feature>
<dbReference type="SMART" id="SM00249">
    <property type="entry name" value="PHD"/>
    <property type="match status" value="7"/>
</dbReference>
<feature type="compositionally biased region" description="Polar residues" evidence="11">
    <location>
        <begin position="2440"/>
        <end position="2469"/>
    </location>
</feature>
<feature type="compositionally biased region" description="Basic residues" evidence="11">
    <location>
        <begin position="3763"/>
        <end position="3776"/>
    </location>
</feature>
<feature type="compositionally biased region" description="Pro residues" evidence="11">
    <location>
        <begin position="3630"/>
        <end position="3642"/>
    </location>
</feature>
<feature type="region of interest" description="Disordered" evidence="11">
    <location>
        <begin position="982"/>
        <end position="1016"/>
    </location>
</feature>
<feature type="coiled-coil region" evidence="10">
    <location>
        <begin position="2045"/>
        <end position="2101"/>
    </location>
</feature>
<accession>A0A1B6GJ31</accession>
<evidence type="ECO:0000259" key="12">
    <source>
        <dbReference type="PROSITE" id="PS50016"/>
    </source>
</evidence>
<feature type="region of interest" description="Disordered" evidence="11">
    <location>
        <begin position="1946"/>
        <end position="1987"/>
    </location>
</feature>
<feature type="compositionally biased region" description="Basic and acidic residues" evidence="11">
    <location>
        <begin position="26"/>
        <end position="43"/>
    </location>
</feature>
<dbReference type="SUPFAM" id="SSF47095">
    <property type="entry name" value="HMG-box"/>
    <property type="match status" value="1"/>
</dbReference>
<feature type="non-terminal residue" evidence="14">
    <location>
        <position position="3790"/>
    </location>
</feature>
<feature type="compositionally biased region" description="Polar residues" evidence="11">
    <location>
        <begin position="2408"/>
        <end position="2423"/>
    </location>
</feature>
<dbReference type="CDD" id="cd15514">
    <property type="entry name" value="PHD6_KMT2C_like"/>
    <property type="match status" value="1"/>
</dbReference>
<dbReference type="CDD" id="cd15510">
    <property type="entry name" value="PHD2_KMT2C_like"/>
    <property type="match status" value="1"/>
</dbReference>
<feature type="compositionally biased region" description="Low complexity" evidence="11">
    <location>
        <begin position="2520"/>
        <end position="2531"/>
    </location>
</feature>
<feature type="compositionally biased region" description="Basic and acidic residues" evidence="11">
    <location>
        <begin position="2878"/>
        <end position="2889"/>
    </location>
</feature>
<keyword evidence="5" id="KW-0862">Zinc</keyword>
<dbReference type="PANTHER" id="PTHR45888">
    <property type="entry name" value="HL01030P-RELATED"/>
    <property type="match status" value="1"/>
</dbReference>
<feature type="region of interest" description="Disordered" evidence="11">
    <location>
        <begin position="3534"/>
        <end position="3558"/>
    </location>
</feature>
<feature type="domain" description="PHD-type" evidence="12">
    <location>
        <begin position="752"/>
        <end position="807"/>
    </location>
</feature>
<feature type="region of interest" description="Disordered" evidence="11">
    <location>
        <begin position="2389"/>
        <end position="2630"/>
    </location>
</feature>
<evidence type="ECO:0000256" key="10">
    <source>
        <dbReference type="SAM" id="Coils"/>
    </source>
</evidence>
<feature type="compositionally biased region" description="Basic residues" evidence="11">
    <location>
        <begin position="1001"/>
        <end position="1011"/>
    </location>
</feature>
<dbReference type="GO" id="GO:0044666">
    <property type="term" value="C:MLL3/4 complex"/>
    <property type="evidence" value="ECO:0007669"/>
    <property type="project" value="TreeGrafter"/>
</dbReference>
<evidence type="ECO:0000256" key="6">
    <source>
        <dbReference type="ARBA" id="ARBA00023015"/>
    </source>
</evidence>
<dbReference type="EMBL" id="GECZ01007317">
    <property type="protein sequence ID" value="JAS62452.1"/>
    <property type="molecule type" value="Transcribed_RNA"/>
</dbReference>
<feature type="compositionally biased region" description="Low complexity" evidence="11">
    <location>
        <begin position="986"/>
        <end position="995"/>
    </location>
</feature>
<feature type="compositionally biased region" description="Polar residues" evidence="11">
    <location>
        <begin position="1193"/>
        <end position="1208"/>
    </location>
</feature>
<feature type="region of interest" description="Disordered" evidence="11">
    <location>
        <begin position="3626"/>
        <end position="3790"/>
    </location>
</feature>
<feature type="region of interest" description="Disordered" evidence="11">
    <location>
        <begin position="815"/>
        <end position="840"/>
    </location>
</feature>
<dbReference type="GO" id="GO:0045944">
    <property type="term" value="P:positive regulation of transcription by RNA polymerase II"/>
    <property type="evidence" value="ECO:0007669"/>
    <property type="project" value="TreeGrafter"/>
</dbReference>
<feature type="region of interest" description="Disordered" evidence="11">
    <location>
        <begin position="115"/>
        <end position="143"/>
    </location>
</feature>
<sequence length="3790" mass="417441">AEPKVKKPLGLKLKRWKTGVYMPSDKSPRHSLDGDDGASDRSPAHSSEPSTPASATPHSEDKLFAPPPPEETSPYFTETWPGKVCVLCNLSERSQLGQGEMLRLACQEGFVPQRPLSDSPGFISPSAEPEEQAGPDKSPRAPALSCRRQKNWAKCRNVVLSGQEPLDELSIVGYTEEPDLVNLFENAVSQWHVYIHENCALWSLGVSRPTDADFQTIGQIVVSACMRKCSYCGRLGASVACTFNNCQRSLHHPCAAASGAFQDSKSYSLVCNLHLDQVSLMPGLGDVTCMSCFSLGDVRNLTMCSMCGNHYHGGCVGLALLPGVRAGWQCQDCRICQICRLPDDSKVMLCETCDKAYHPHCLRPIVATIPKYGWKCKCCRVCSDCGSRTPGAGQSSRWHAHYTVCDSCYQQRNKGFSCPLCRRAYRAAAYREMVQCNKCKKFVHGTCDPDADLVTYQQRKEASPEYEYICLNCKNEPKKRKDSIDDFCMDSSMSASQESLVLDEFDFDCEKEGYGMGKGKPFCASKIAKKKLGLGYPGPGRPGKFGKMSGITSALMMNYQKKQQRFNEFGRKRMPKAKMRGIFGVPGLGLQKPQADATKDKNQDDDTSENKLVLCSAKDKFVLTQDMCVMCGALGTDQEGCLIACVQCGQCYHPYCASVKVTKVILQKGWRCLDCTVCEGCGQRNDEARLLLCDDCDISYHIYCMNPPLTYVPRGTWKCKWCAQCLTCGASEPGVNCSWLKNYTECGPCGSRNNCPSCNQAYVDGELIIKCIQCERWIHCMCDNIQTEEEAEMCAEDGYRCMMCRPKDVKLPHLLAGPLNRSSSTPTRSNSPEFTKSNEGDFYMMDGVRLSENGMYQIRALTMEQQIQPRKRKPNAKRHGSSADILATIESVIAGGNSGYTADDCNDPDEDTVEEKVYREGMPVFPRADGRPPEPPEGFTIYTTESGAMVLRRKRVRNLQKLGIGGFNARLRQTRCKDREEICDGETMTEPPTMMMEDKPRRKPQRRKPKNKLAENYPSYLQEAFFGRDLLDTSKSAGQDLNSSSDEAEDKVSTDKTITLSQDELKVLDQMKVKQEEQEKKTTEKAASHKEEDSGSDAEALKDILRLPDNLLDTDLVNTIMTETDGDIKSEENLMTESTISDGRGTATTSSKDELSDILGPHFNLVNMVRQTGLPNMDCKDVEEIFKGVLTDDSQPSTEYTQPATNLIQPGPPPPTPSVIQSRPAMPHPSMSSPITFPGASPYHSEYSSSPQFSPVFQEAPVWGEEQVEFTQQNLLCMEADETLGPASTIAAILYANIMHPEWKKEFPSFGDRLKHILKAWRSLTQEQKLPYLQQAGENKTNLRIKKTQQEQEKLQQAKTVREAEQERQWKQLQALRQQQAQQQQQMMTDQRVQATQRVRQLTTEQVVNLPAEGQTQLQAQVGSPVQVTRMVTPGCIPGYPRFPHSAQRAINPEMSRQLRDLLQRQQIKTKLETERPWGQDEQGIVSPGVSDTPTLLSPASNQSQGFDTAAPATFRHPLPPSLRPGGRLPLPPQGGMIIRTGTPRMPTTIDPRVQGVDARVRLLLQQRPGFQPTQMMRLATPRNSLDPYDHLVQRPPFPDGSGIRQPGDTSRLAPTPPSDTQRLAEGGFNKAPAGDTREEIPESVTAELEKLEQEEGGPGLVEVEGVNAILGDLVEDDDELLAEMGADFNILEYADPELDKVGGGEKTNIFDVEEFEEEDSKKETVANTRTEKKETAELKPGTNQTQPDKATNKPVEPNGAKNLTVTPPEPQITTSTAQPTSSQPASSGLLGQSPGGVAGVGFPPSFPATVPQQALPRMQHVGQVVTQQQRLQQLQRLGAVGAVGAPRTPGPSPLTLQAPPRLPPPYPGPPPPYPGAIQQEQPLLLEDLLEQEKREQEKQQAGAGAVVGAVSVPGTSEAPAPQSTSLTALSDADFERIRADLLGTPQAGVVASPPHPVPGPGMMGTRPPYRPPSQSPQWQQAPPTPRTITPPEPAALRMPLFNVMPSPPPPPDVIVTEDDRRTQLAYENWLNSQNHAVTQQLKYCETEVQKLRKLRKSLNSKQRQLRKNGNELAENDALELQRVTTEQQGLQKQLDSFRKQSRQHSILIQEYRQKQQAKGRSTGTGLHSSPSGSSPQSPGGLQLSSPGPGPLNSSMSPLQQSPGIGTPHSQQGDENPFSPGTPSPRPPAPPSTPRPAVVSSPGAGAFSPQEQPPVRHAVLAGMSARFVRSPEATNRPRVMLPTQYQPSPRPVPPTEKLRMFTPQQQQQLLLQRQQLQQQRQVLLQQQQELNQEAGGLTAQQRQLQIAQQRQALQQQQEMLQQQMSEPNLSPQQRQQLQLQSRAVLQQMAELPDRNQRVVEGTDIARQHQLQLLQRQQQQYNRQQMLLNQQGKTGQIQQQFRQQNPQQSPSRSPMGQFGQTSPMPQHFAGTPTSPMPPQSPIQGQFTGNSPMHPQSPMISQHQPNSSPILPQSPMQNQTQFQQSTTSPHPQSPMVQQYTNQTPNSPIHPLSPRVQQNFTNQPQSPITTPQSPMIQSQNFHQTPNSPMTHHFNQPSSPRPPQSPRVQSQFQHPTSPMGAPQSPHIQQSQFVHRPNSPIRSPMPAMSPMPIRRPSSTGGSSQIDGQMNFENPSPRMVHEQEINQGGGGGNPHLNPIPVPSGLFGRCGYIKLGLRGGSPMWGSERTPPKRPLAGKVIKTADYEEDLSRNSSSSTSKSPQKKTQSLESQESTSKNDDESTVYDDIVLVGNETNLEVEELQSSLQGNVMTMPMVIDGGHLQVTEMNLESENVGGVLEDCLVSSTNLVVLDVDRSGSGEETDCLLEMVDKDESESVQEDLLILDEDLAEGESKEDESDVIEMMEESMSPPTGRKRLVGKVLPGESLKKLQEKRDSTTDTPDSPDQEEGNNDHSPDAFTSETDNEIVSTTFDGKTESVSTTALVQNKEDSKDKHENVKQVFPMVLPTSSQIPPSSAHQANIGIPGLTRPTVSYPTYPRGVPRHVFPISKADGRSVIAVQQATVANLVQDAVNAAKLVAEKKQYSQSVSMGQNLIPTLLSTPSTNSSIGIVSTTGTTLIAPPRMSVPFLSSARITTGSTSSNTHFMPIISQTGGVLKIEVINQKMESGDSDKNAQKQNLSVAVSKQTSMPDIPEGFQKHLIDSVAQNLSRPEEIRCKTEISLGPHPSKAHSYSKILMSSNEMQSVKTSEILEVKRSEAITQGVQSFSSDLVRHTGVICNKSSVGGSQQSSVITQVSVINEGKSGQVEEAPSGSSILEAQLTASSREDIQIPRNPAVSSPSKTLFSFLDQMRDNNKEPQCGSLNLSDMSVTYDDNKVHTEGLTLYRSSESIMSQSSISQMLKQGNSDVKLPVSVMTHLTEKQDESRVVCQPSIRRIGNFYVHSQNIKTEEGESSDPNQRVHQKIFSTDQVQRQQKLESSPVIKTDIRATSNISELFRQKQPFFEQKPVISQHQEIEPINYSSSSTMTSTKTVPTRLGELISGGTNVHAHIERRLSIAGQADMELTKSQFQSQLQMENLQQKTISSTDHSSSFLSGLQRDNKDGSSQFIPLSSILTPKVEPSITPRIADESQNVLLKQLLQNTACATTSATASTAVNTVAVPQPERAQAIQPEAIVSLPSPVQPPPPPPPIQPPTSIKTQQTSPMPEPRRLSTDTPSSTLDELLSPSSPVIKREPLLTPAQIKREPSLPQSNPQLPQPMASPLPKSSPVMVEVKKEVVSSDEMISPGIRSMDPMESVSMDHSSNMPLDPQDVKKLKRRQYLQKRRQSQGKDGLTPKKRPRK</sequence>
<dbReference type="PROSITE" id="PS50016">
    <property type="entry name" value="ZF_PHD_2"/>
    <property type="match status" value="5"/>
</dbReference>
<feature type="compositionally biased region" description="Pro residues" evidence="11">
    <location>
        <begin position="1861"/>
        <end position="1875"/>
    </location>
</feature>
<dbReference type="SUPFAM" id="SSF57903">
    <property type="entry name" value="FYVE/PHD zinc finger"/>
    <property type="match status" value="6"/>
</dbReference>
<feature type="compositionally biased region" description="Polar residues" evidence="11">
    <location>
        <begin position="2611"/>
        <end position="2628"/>
    </location>
</feature>
<comment type="subcellular location">
    <subcellularLocation>
        <location evidence="1">Nucleus</location>
    </subcellularLocation>
</comment>
<feature type="compositionally biased region" description="Low complexity" evidence="11">
    <location>
        <begin position="2389"/>
        <end position="2407"/>
    </location>
</feature>
<evidence type="ECO:0000256" key="3">
    <source>
        <dbReference type="ARBA" id="ARBA00022737"/>
    </source>
</evidence>